<feature type="domain" description="Peptidase M28" evidence="2">
    <location>
        <begin position="256"/>
        <end position="455"/>
    </location>
</feature>
<feature type="chain" id="PRO_5005580522" description="Peptidase M28 domain-containing protein" evidence="1">
    <location>
        <begin position="20"/>
        <end position="495"/>
    </location>
</feature>
<dbReference type="OrthoDB" id="1521787at2"/>
<dbReference type="InterPro" id="IPR007484">
    <property type="entry name" value="Peptidase_M28"/>
</dbReference>
<proteinExistence type="predicted"/>
<dbReference type="SUPFAM" id="SSF52025">
    <property type="entry name" value="PA domain"/>
    <property type="match status" value="1"/>
</dbReference>
<dbReference type="GO" id="GO:0008235">
    <property type="term" value="F:metalloexopeptidase activity"/>
    <property type="evidence" value="ECO:0007669"/>
    <property type="project" value="InterPro"/>
</dbReference>
<dbReference type="InterPro" id="IPR045175">
    <property type="entry name" value="M28_fam"/>
</dbReference>
<dbReference type="SUPFAM" id="SSF53187">
    <property type="entry name" value="Zn-dependent exopeptidases"/>
    <property type="match status" value="1"/>
</dbReference>
<dbReference type="Pfam" id="PF04389">
    <property type="entry name" value="Peptidase_M28"/>
    <property type="match status" value="1"/>
</dbReference>
<dbReference type="RefSeq" id="WP_053221653.1">
    <property type="nucleotide sequence ID" value="NZ_JSVA01000001.1"/>
</dbReference>
<evidence type="ECO:0000313" key="4">
    <source>
        <dbReference type="Proteomes" id="UP000036908"/>
    </source>
</evidence>
<keyword evidence="4" id="KW-1185">Reference proteome</keyword>
<protein>
    <recommendedName>
        <fullName evidence="2">Peptidase M28 domain-containing protein</fullName>
    </recommendedName>
</protein>
<dbReference type="PROSITE" id="PS51257">
    <property type="entry name" value="PROKAR_LIPOPROTEIN"/>
    <property type="match status" value="1"/>
</dbReference>
<dbReference type="PANTHER" id="PTHR12147">
    <property type="entry name" value="METALLOPEPTIDASE M28 FAMILY MEMBER"/>
    <property type="match status" value="1"/>
</dbReference>
<sequence length="495" mass="54826">MKKTLLFSGLLLFIGSACSPLTDKEKTDNTVNKETIKEHIYYLASDEMKGRDTGSPEILKAADYIADQLKAYGAKPVPGADGYFQAVPIRKKSPAESATLDFSGKNFELGTNLLVLEGQSEKVEGEIVFLNYALAADYEGKDVEGKIVFAKIGDGEATDTRQILQFSRQKYQLALENGAAGIVEFYNLPTSFEQVGARFRSTSLSIDPDGDEGRIIPQLWLKDADNSTQKFMMTRSIKRANIEIKGMVNELTKDKNVLAMIEGTDPELKDEFIMFSAHYDHVGIGRPDETGDSIYNGTRDNAIGTVTVLSAAENIGKYPMRRSALFVLYTGEEKGLIGSRWMADNPIIPLNEIVFCWNSDNAGYNDTTVSTVIGLERFTVVPQLIKDANTAYGLTAIDDPAGEQGLFDRSDNVSFARKGIPAPTYSLGFRAFDGDVTKYYHKPGDNPETVDYDYLFKFFSSYVLASRLIGNADETPFWIESDKYYETGKALYGKD</sequence>
<dbReference type="InterPro" id="IPR046450">
    <property type="entry name" value="PA_dom_sf"/>
</dbReference>
<gene>
    <name evidence="3" type="ORF">OB69_00115</name>
</gene>
<keyword evidence="1" id="KW-0732">Signal</keyword>
<dbReference type="AlphaFoldDB" id="A0A0L8APW4"/>
<dbReference type="Proteomes" id="UP000036908">
    <property type="component" value="Unassembled WGS sequence"/>
</dbReference>
<feature type="signal peptide" evidence="1">
    <location>
        <begin position="1"/>
        <end position="19"/>
    </location>
</feature>
<accession>A0A0L8APW4</accession>
<evidence type="ECO:0000256" key="1">
    <source>
        <dbReference type="SAM" id="SignalP"/>
    </source>
</evidence>
<dbReference type="GO" id="GO:0006508">
    <property type="term" value="P:proteolysis"/>
    <property type="evidence" value="ECO:0007669"/>
    <property type="project" value="InterPro"/>
</dbReference>
<comment type="caution">
    <text evidence="3">The sequence shown here is derived from an EMBL/GenBank/DDBJ whole genome shotgun (WGS) entry which is preliminary data.</text>
</comment>
<dbReference type="PANTHER" id="PTHR12147:SF26">
    <property type="entry name" value="PEPTIDASE M28 DOMAIN-CONTAINING PROTEIN"/>
    <property type="match status" value="1"/>
</dbReference>
<organism evidence="3 4">
    <name type="scientific">Roseivirga seohaensis subsp. aquiponti</name>
    <dbReference type="NCBI Taxonomy" id="1566026"/>
    <lineage>
        <taxon>Bacteria</taxon>
        <taxon>Pseudomonadati</taxon>
        <taxon>Bacteroidota</taxon>
        <taxon>Cytophagia</taxon>
        <taxon>Cytophagales</taxon>
        <taxon>Roseivirgaceae</taxon>
        <taxon>Roseivirga</taxon>
    </lineage>
</organism>
<evidence type="ECO:0000313" key="3">
    <source>
        <dbReference type="EMBL" id="KOF04508.1"/>
    </source>
</evidence>
<dbReference type="Gene3D" id="3.40.630.10">
    <property type="entry name" value="Zn peptidases"/>
    <property type="match status" value="1"/>
</dbReference>
<dbReference type="EMBL" id="JSVA01000001">
    <property type="protein sequence ID" value="KOF04508.1"/>
    <property type="molecule type" value="Genomic_DNA"/>
</dbReference>
<evidence type="ECO:0000259" key="2">
    <source>
        <dbReference type="Pfam" id="PF04389"/>
    </source>
</evidence>
<reference evidence="4" key="1">
    <citation type="submission" date="2014-11" db="EMBL/GenBank/DDBJ databases">
        <title>Genome sequencing of Roseivirga sp. D-25.</title>
        <authorList>
            <person name="Selvaratnam C."/>
            <person name="Thevarajoo S."/>
            <person name="Goh K.M."/>
            <person name="Eee R."/>
            <person name="Chan K.-G."/>
            <person name="Chong C.S."/>
        </authorList>
    </citation>
    <scope>NUCLEOTIDE SEQUENCE [LARGE SCALE GENOMIC DNA]</scope>
    <source>
        <strain evidence="4">D-25</strain>
    </source>
</reference>
<dbReference type="Gene3D" id="3.50.30.30">
    <property type="match status" value="1"/>
</dbReference>
<name>A0A0L8APW4_9BACT</name>
<dbReference type="PATRIC" id="fig|1566026.4.peg.24"/>